<dbReference type="RefSeq" id="WP_205493088.1">
    <property type="nucleotide sequence ID" value="NZ_JAFHAP010000004.1"/>
</dbReference>
<gene>
    <name evidence="2" type="ORF">JQC72_04200</name>
</gene>
<reference evidence="2" key="1">
    <citation type="journal article" date="2024" name="Int. J. Syst. Evol. Microbiol.">
        <title>Polycladomyces zharkentensis sp. nov., a novel thermophilic cellulose- and starch-degrading member of the Bacillota from a geothermal aquifer in Kazakhstan.</title>
        <authorList>
            <person name="Mashzhan A."/>
            <person name="Kistaubayeva A."/>
            <person name="Javier-Lopez R."/>
            <person name="Bissenova U."/>
            <person name="Bissenbay A."/>
            <person name="Birkeland N.K."/>
        </authorList>
    </citation>
    <scope>NUCLEOTIDE SEQUENCE</scope>
    <source>
        <strain evidence="2">ZKZ2T</strain>
    </source>
</reference>
<dbReference type="Proteomes" id="UP001177120">
    <property type="component" value="Unassembled WGS sequence"/>
</dbReference>
<organism evidence="2 3">
    <name type="scientific">Polycladomyces zharkentensis</name>
    <dbReference type="NCBI Taxonomy" id="2807616"/>
    <lineage>
        <taxon>Bacteria</taxon>
        <taxon>Bacillati</taxon>
        <taxon>Bacillota</taxon>
        <taxon>Bacilli</taxon>
        <taxon>Bacillales</taxon>
        <taxon>Thermoactinomycetaceae</taxon>
        <taxon>Polycladomyces</taxon>
    </lineage>
</organism>
<dbReference type="EMBL" id="JAFHAP010000004">
    <property type="protein sequence ID" value="MBN2908722.1"/>
    <property type="molecule type" value="Genomic_DNA"/>
</dbReference>
<keyword evidence="3" id="KW-1185">Reference proteome</keyword>
<accession>A0ABS2WGP7</accession>
<evidence type="ECO:0000313" key="2">
    <source>
        <dbReference type="EMBL" id="MBN2908722.1"/>
    </source>
</evidence>
<sequence length="76" mass="8705">MYNEVPGWSFPESTAPSELPYAVREADSEQPAAFHQFDPAEEPLWESMASPESPWIRMPETENADTEDFADQDENR</sequence>
<proteinExistence type="predicted"/>
<evidence type="ECO:0000256" key="1">
    <source>
        <dbReference type="SAM" id="MobiDB-lite"/>
    </source>
</evidence>
<feature type="compositionally biased region" description="Acidic residues" evidence="1">
    <location>
        <begin position="62"/>
        <end position="76"/>
    </location>
</feature>
<comment type="caution">
    <text evidence="2">The sequence shown here is derived from an EMBL/GenBank/DDBJ whole genome shotgun (WGS) entry which is preliminary data.</text>
</comment>
<name>A0ABS2WGP7_9BACL</name>
<protein>
    <submittedName>
        <fullName evidence="2">Uncharacterized protein</fullName>
    </submittedName>
</protein>
<feature type="region of interest" description="Disordered" evidence="1">
    <location>
        <begin position="46"/>
        <end position="76"/>
    </location>
</feature>
<evidence type="ECO:0000313" key="3">
    <source>
        <dbReference type="Proteomes" id="UP001177120"/>
    </source>
</evidence>